<sequence>MLYLKVDFPLARTKVEFTEKRLVASLNQLTLKAWLVSTSNDFSEFDETTLIDLINVAANFGYTSKSTISDSLNLNLPIPVVEDKSQSKDAIKFTLPKLKFMDVNVHYSKPKIGLPSPTLKETSRSFERVSTNIPNPTLKDLVMLQSKATIDIRYRTHSLSKSSSIALALSSFPLKDLNKTYDYLTCGSQLKPKSTAHLLEQLQYELSLPSKDQSKILSEVEIQIPNDYAIDYFGESYNLGSYKTTYN</sequence>
<name>A0A2X1WHC2_9BURK</name>
<dbReference type="AlphaFoldDB" id="A0A2X1WHC2"/>
<dbReference type="EMBL" id="UATH01000001">
    <property type="protein sequence ID" value="SPY08014.1"/>
    <property type="molecule type" value="Genomic_DNA"/>
</dbReference>
<dbReference type="RefSeq" id="WP_113062502.1">
    <property type="nucleotide sequence ID" value="NZ_UATH01000001.1"/>
</dbReference>
<dbReference type="Proteomes" id="UP000250242">
    <property type="component" value="Unassembled WGS sequence"/>
</dbReference>
<proteinExistence type="predicted"/>
<reference evidence="1 2" key="1">
    <citation type="submission" date="2018-06" db="EMBL/GenBank/DDBJ databases">
        <authorList>
            <consortium name="Pathogen Informatics"/>
            <person name="Doyle S."/>
        </authorList>
    </citation>
    <scope>NUCLEOTIDE SEQUENCE [LARGE SCALE GENOMIC DNA]</scope>
    <source>
        <strain evidence="1 2">NCTC11009</strain>
    </source>
</reference>
<gene>
    <name evidence="1" type="ORF">NCTC11009_01231</name>
</gene>
<accession>A0A2X1WHC2</accession>
<protein>
    <submittedName>
        <fullName evidence="1">Uncharacterized protein</fullName>
    </submittedName>
</protein>
<evidence type="ECO:0000313" key="1">
    <source>
        <dbReference type="EMBL" id="SPY08014.1"/>
    </source>
</evidence>
<organism evidence="1 2">
    <name type="scientific">Oligella urethralis</name>
    <dbReference type="NCBI Taxonomy" id="90245"/>
    <lineage>
        <taxon>Bacteria</taxon>
        <taxon>Pseudomonadati</taxon>
        <taxon>Pseudomonadota</taxon>
        <taxon>Betaproteobacteria</taxon>
        <taxon>Burkholderiales</taxon>
        <taxon>Alcaligenaceae</taxon>
        <taxon>Oligella</taxon>
    </lineage>
</organism>
<evidence type="ECO:0000313" key="2">
    <source>
        <dbReference type="Proteomes" id="UP000250242"/>
    </source>
</evidence>